<organism evidence="2 3">
    <name type="scientific">Porphyra umbilicalis</name>
    <name type="common">Purple laver</name>
    <name type="synonym">Red alga</name>
    <dbReference type="NCBI Taxonomy" id="2786"/>
    <lineage>
        <taxon>Eukaryota</taxon>
        <taxon>Rhodophyta</taxon>
        <taxon>Bangiophyceae</taxon>
        <taxon>Bangiales</taxon>
        <taxon>Bangiaceae</taxon>
        <taxon>Porphyra</taxon>
    </lineage>
</organism>
<dbReference type="Proteomes" id="UP000218209">
    <property type="component" value="Unassembled WGS sequence"/>
</dbReference>
<evidence type="ECO:0000313" key="3">
    <source>
        <dbReference type="Proteomes" id="UP000218209"/>
    </source>
</evidence>
<gene>
    <name evidence="2" type="ORF">BU14_0330s0012</name>
</gene>
<keyword evidence="3" id="KW-1185">Reference proteome</keyword>
<evidence type="ECO:0000313" key="2">
    <source>
        <dbReference type="EMBL" id="OSX73722.1"/>
    </source>
</evidence>
<name>A0A1X6NYQ4_PORUM</name>
<evidence type="ECO:0000256" key="1">
    <source>
        <dbReference type="SAM" id="MobiDB-lite"/>
    </source>
</evidence>
<feature type="region of interest" description="Disordered" evidence="1">
    <location>
        <begin position="52"/>
        <end position="132"/>
    </location>
</feature>
<dbReference type="EMBL" id="KV918982">
    <property type="protein sequence ID" value="OSX73722.1"/>
    <property type="molecule type" value="Genomic_DNA"/>
</dbReference>
<dbReference type="AlphaFoldDB" id="A0A1X6NYQ4"/>
<feature type="compositionally biased region" description="Basic and acidic residues" evidence="1">
    <location>
        <begin position="113"/>
        <end position="132"/>
    </location>
</feature>
<protein>
    <submittedName>
        <fullName evidence="2">Uncharacterized protein</fullName>
    </submittedName>
</protein>
<feature type="region of interest" description="Disordered" evidence="1">
    <location>
        <begin position="1"/>
        <end position="40"/>
    </location>
</feature>
<accession>A0A1X6NYQ4</accession>
<reference evidence="2 3" key="1">
    <citation type="submission" date="2017-03" db="EMBL/GenBank/DDBJ databases">
        <title>WGS assembly of Porphyra umbilicalis.</title>
        <authorList>
            <person name="Brawley S.H."/>
            <person name="Blouin N.A."/>
            <person name="Ficko-Blean E."/>
            <person name="Wheeler G.L."/>
            <person name="Lohr M."/>
            <person name="Goodson H.V."/>
            <person name="Jenkins J.W."/>
            <person name="Blaby-Haas C.E."/>
            <person name="Helliwell K.E."/>
            <person name="Chan C."/>
            <person name="Marriage T."/>
            <person name="Bhattacharya D."/>
            <person name="Klein A.S."/>
            <person name="Badis Y."/>
            <person name="Brodie J."/>
            <person name="Cao Y."/>
            <person name="Collen J."/>
            <person name="Dittami S.M."/>
            <person name="Gachon C.M."/>
            <person name="Green B.R."/>
            <person name="Karpowicz S."/>
            <person name="Kim J.W."/>
            <person name="Kudahl U."/>
            <person name="Lin S."/>
            <person name="Michel G."/>
            <person name="Mittag M."/>
            <person name="Olson B.J."/>
            <person name="Pangilinan J."/>
            <person name="Peng Y."/>
            <person name="Qiu H."/>
            <person name="Shu S."/>
            <person name="Singer J.T."/>
            <person name="Smith A.G."/>
            <person name="Sprecher B.N."/>
            <person name="Wagner V."/>
            <person name="Wang W."/>
            <person name="Wang Z.-Y."/>
            <person name="Yan J."/>
            <person name="Yarish C."/>
            <person name="Zoeuner-Riek S."/>
            <person name="Zhuang Y."/>
            <person name="Zou Y."/>
            <person name="Lindquist E.A."/>
            <person name="Grimwood J."/>
            <person name="Barry K."/>
            <person name="Rokhsar D.S."/>
            <person name="Schmutz J."/>
            <person name="Stiller J.W."/>
            <person name="Grossman A.R."/>
            <person name="Prochnik S.E."/>
        </authorList>
    </citation>
    <scope>NUCLEOTIDE SEQUENCE [LARGE SCALE GENOMIC DNA]</scope>
    <source>
        <strain evidence="2">4086291</strain>
    </source>
</reference>
<proteinExistence type="predicted"/>
<feature type="compositionally biased region" description="Low complexity" evidence="1">
    <location>
        <begin position="91"/>
        <end position="101"/>
    </location>
</feature>
<sequence length="132" mass="14172">MDQGIPLYRINSHGSASPISRRATPVSNPRGHPNRVHSAATAPACCSTTCQPRGAHGTLPDGRGNTPPPLKGSVAATTGCRRRGRGERRASAGASAWSDGGEPWVWAGRLPSRQRDGRTRCRRGRVEERERV</sequence>